<feature type="region of interest" description="Disordered" evidence="1">
    <location>
        <begin position="784"/>
        <end position="814"/>
    </location>
</feature>
<feature type="compositionally biased region" description="Basic residues" evidence="1">
    <location>
        <begin position="87"/>
        <end position="103"/>
    </location>
</feature>
<dbReference type="Gene3D" id="3.40.395.10">
    <property type="entry name" value="Adenoviral Proteinase, Chain A"/>
    <property type="match status" value="1"/>
</dbReference>
<feature type="compositionally biased region" description="Basic residues" evidence="1">
    <location>
        <begin position="1"/>
        <end position="11"/>
    </location>
</feature>
<reference evidence="2 3" key="1">
    <citation type="submission" date="2024-10" db="EMBL/GenBank/DDBJ databases">
        <authorList>
            <person name="Kim D."/>
        </authorList>
    </citation>
    <scope>NUCLEOTIDE SEQUENCE [LARGE SCALE GENOMIC DNA]</scope>
    <source>
        <strain evidence="2">BH-2024</strain>
    </source>
</reference>
<protein>
    <recommendedName>
        <fullName evidence="4">Ubiquitin-like protease family profile domain-containing protein</fullName>
    </recommendedName>
</protein>
<feature type="compositionally biased region" description="Polar residues" evidence="1">
    <location>
        <begin position="56"/>
        <end position="65"/>
    </location>
</feature>
<dbReference type="AlphaFoldDB" id="A0ABD2K168"/>
<gene>
    <name evidence="2" type="ORF">niasHT_021551</name>
</gene>
<dbReference type="SUPFAM" id="SSF54001">
    <property type="entry name" value="Cysteine proteinases"/>
    <property type="match status" value="1"/>
</dbReference>
<name>A0ABD2K168_9BILA</name>
<feature type="region of interest" description="Disordered" evidence="1">
    <location>
        <begin position="1"/>
        <end position="43"/>
    </location>
</feature>
<dbReference type="InterPro" id="IPR038765">
    <property type="entry name" value="Papain-like_cys_pep_sf"/>
</dbReference>
<evidence type="ECO:0000313" key="3">
    <source>
        <dbReference type="Proteomes" id="UP001620626"/>
    </source>
</evidence>
<comment type="caution">
    <text evidence="2">The sequence shown here is derived from an EMBL/GenBank/DDBJ whole genome shotgun (WGS) entry which is preliminary data.</text>
</comment>
<evidence type="ECO:0000313" key="2">
    <source>
        <dbReference type="EMBL" id="KAL3096629.1"/>
    </source>
</evidence>
<organism evidence="2 3">
    <name type="scientific">Heterodera trifolii</name>
    <dbReference type="NCBI Taxonomy" id="157864"/>
    <lineage>
        <taxon>Eukaryota</taxon>
        <taxon>Metazoa</taxon>
        <taxon>Ecdysozoa</taxon>
        <taxon>Nematoda</taxon>
        <taxon>Chromadorea</taxon>
        <taxon>Rhabditida</taxon>
        <taxon>Tylenchina</taxon>
        <taxon>Tylenchomorpha</taxon>
        <taxon>Tylenchoidea</taxon>
        <taxon>Heteroderidae</taxon>
        <taxon>Heteroderinae</taxon>
        <taxon>Heterodera</taxon>
    </lineage>
</organism>
<dbReference type="Proteomes" id="UP001620626">
    <property type="component" value="Unassembled WGS sequence"/>
</dbReference>
<feature type="region of interest" description="Disordered" evidence="1">
    <location>
        <begin position="405"/>
        <end position="443"/>
    </location>
</feature>
<feature type="compositionally biased region" description="Polar residues" evidence="1">
    <location>
        <begin position="18"/>
        <end position="27"/>
    </location>
</feature>
<dbReference type="PANTHER" id="PTHR45786">
    <property type="entry name" value="DNA BINDING PROTEIN-LIKE"/>
    <property type="match status" value="1"/>
</dbReference>
<dbReference type="EMBL" id="JBICBT010000856">
    <property type="protein sequence ID" value="KAL3096629.1"/>
    <property type="molecule type" value="Genomic_DNA"/>
</dbReference>
<evidence type="ECO:0008006" key="4">
    <source>
        <dbReference type="Google" id="ProtNLM"/>
    </source>
</evidence>
<dbReference type="PANTHER" id="PTHR45786:SF74">
    <property type="entry name" value="ATP-DEPENDENT DNA HELICASE"/>
    <property type="match status" value="1"/>
</dbReference>
<proteinExistence type="predicted"/>
<sequence length="881" mass="99694">MPSKQRKKRNSKREVYLSNFQCDNSGDNGIIDENDDSNSPSTQLSALTISEDSNCLENSPISLTKGSGGRPRKRQISIHCNEIPKRAGGRPKKRKAGPGRGHRSSTSSCQNSPTRVSDQPCLQQNEETLLTGSNFEPLMIQEGPLMPSDGRVVQPELFASRNELLNLWNNQNEMCDDRVIYAYLRYLASINNDKRVVVVSPFYTDPNVHYGPGAINLELNAHCYNHTADYDILLMPVVFPGHFTLLIFDRSSREQLRCWFIDSLPPAQNFTADFNNRLNDSRFPGFDQNRINLLTQIICQLTQGLEPTAFEIKILPPNEYTCQLDAINCGFFTILYAESYLMNNRSFFLPNLDINAERKRIISQLAKLLLSDTIEYIPRNANGQHNFVQRSNIFEGMQEQLQRCSTPNPQSHFTSRESSANSLSSSRRSSRIASRQPSRGSSVIDESTISINPLTQRCYQKHKGLPCADVRAKHYQPYYDSGNLGDKKCDFCKALLFSSEATVKHGKTSSAICCNFGKICLPKLSDPPAELSALSSENTAEAKEFRKNQNAYNSLLAFASVSVGYKENSVGGDVCFMLNGMFVRRISSLFSGQMAPNFAQLFVLDPEQALEHRKQNTRYGGDRVNPNTLKKLDAILRQHHPLANQLMNFHQQYQTKLAQGGPDAVNNFRLTLLEARMAPTGIRDPNLHPRQTNLPTEGTLFAVWTESDRPPMEKGIWITTKQGDLQEFRPYHPSTDTLCYPLVLPCGDDGYHQNLYKTTANIDGQPNANTNCGEETLLDFDVEEESDYESTNDPESQSERISMLSHETNDKETSSKKMSLREYVRYRLAIRVDEKYHHIWIAAGGLSQKLYWIMRHELTQMSQIIFVVQSLTFEALCQSTY</sequence>
<keyword evidence="3" id="KW-1185">Reference proteome</keyword>
<accession>A0ABD2K168</accession>
<evidence type="ECO:0000256" key="1">
    <source>
        <dbReference type="SAM" id="MobiDB-lite"/>
    </source>
</evidence>
<feature type="compositionally biased region" description="Low complexity" evidence="1">
    <location>
        <begin position="416"/>
        <end position="439"/>
    </location>
</feature>
<feature type="compositionally biased region" description="Polar residues" evidence="1">
    <location>
        <begin position="104"/>
        <end position="120"/>
    </location>
</feature>
<feature type="region of interest" description="Disordered" evidence="1">
    <location>
        <begin position="56"/>
        <end position="120"/>
    </location>
</feature>